<evidence type="ECO:0000313" key="3">
    <source>
        <dbReference type="Proteomes" id="UP000295192"/>
    </source>
</evidence>
<evidence type="ECO:0000256" key="1">
    <source>
        <dbReference type="SAM" id="MobiDB-lite"/>
    </source>
</evidence>
<keyword evidence="3" id="KW-1185">Reference proteome</keyword>
<feature type="region of interest" description="Disordered" evidence="1">
    <location>
        <begin position="80"/>
        <end position="99"/>
    </location>
</feature>
<dbReference type="EMBL" id="LSRL02000018">
    <property type="protein sequence ID" value="TDG49998.1"/>
    <property type="molecule type" value="Genomic_DNA"/>
</dbReference>
<feature type="compositionally biased region" description="Low complexity" evidence="1">
    <location>
        <begin position="86"/>
        <end position="97"/>
    </location>
</feature>
<dbReference type="Proteomes" id="UP000295192">
    <property type="component" value="Unassembled WGS sequence"/>
</dbReference>
<organism evidence="2 3">
    <name type="scientific">Drosophila navojoa</name>
    <name type="common">Fruit fly</name>
    <dbReference type="NCBI Taxonomy" id="7232"/>
    <lineage>
        <taxon>Eukaryota</taxon>
        <taxon>Metazoa</taxon>
        <taxon>Ecdysozoa</taxon>
        <taxon>Arthropoda</taxon>
        <taxon>Hexapoda</taxon>
        <taxon>Insecta</taxon>
        <taxon>Pterygota</taxon>
        <taxon>Neoptera</taxon>
        <taxon>Endopterygota</taxon>
        <taxon>Diptera</taxon>
        <taxon>Brachycera</taxon>
        <taxon>Muscomorpha</taxon>
        <taxon>Ephydroidea</taxon>
        <taxon>Drosophilidae</taxon>
        <taxon>Drosophila</taxon>
    </lineage>
</organism>
<dbReference type="AlphaFoldDB" id="A0A484BMN4"/>
<accession>A0A484BMN4</accession>
<gene>
    <name evidence="2" type="ORF">AWZ03_003508</name>
</gene>
<comment type="caution">
    <text evidence="2">The sequence shown here is derived from an EMBL/GenBank/DDBJ whole genome shotgun (WGS) entry which is preliminary data.</text>
</comment>
<sequence length="145" mass="15592">MPICAVLTEWDGGASGIVGWMSHGGYVQSTRPLECIQAVKQKNYLCRRKSPFATFGDDEDVAVAAAMAVAVVEDWPRDGSVQFGQSSPTPTTTPTSTLSRALNKSKPSAWFRLISMRIAFVALALCLLHEAGPQAFVATSSTNRQ</sequence>
<name>A0A484BMN4_DRONA</name>
<reference evidence="2 3" key="1">
    <citation type="journal article" date="2019" name="J. Hered.">
        <title>An Improved Genome Assembly for Drosophila navojoa, the Basal Species in the mojavensis Cluster.</title>
        <authorList>
            <person name="Vanderlinde T."/>
            <person name="Dupim E.G."/>
            <person name="Nazario-Yepiz N.O."/>
            <person name="Carvalho A.B."/>
        </authorList>
    </citation>
    <scope>NUCLEOTIDE SEQUENCE [LARGE SCALE GENOMIC DNA]</scope>
    <source>
        <strain evidence="2">Navoj_Jal97</strain>
        <tissue evidence="2">Whole organism</tissue>
    </source>
</reference>
<protein>
    <submittedName>
        <fullName evidence="2">Uncharacterized protein</fullName>
    </submittedName>
</protein>
<proteinExistence type="predicted"/>
<evidence type="ECO:0000313" key="2">
    <source>
        <dbReference type="EMBL" id="TDG49998.1"/>
    </source>
</evidence>